<dbReference type="Pfam" id="PF00722">
    <property type="entry name" value="Glyco_hydro_16"/>
    <property type="match status" value="1"/>
</dbReference>
<organism evidence="2 3">
    <name type="scientific">Aaosphaeria arxii CBS 175.79</name>
    <dbReference type="NCBI Taxonomy" id="1450172"/>
    <lineage>
        <taxon>Eukaryota</taxon>
        <taxon>Fungi</taxon>
        <taxon>Dikarya</taxon>
        <taxon>Ascomycota</taxon>
        <taxon>Pezizomycotina</taxon>
        <taxon>Dothideomycetes</taxon>
        <taxon>Pleosporomycetidae</taxon>
        <taxon>Pleosporales</taxon>
        <taxon>Pleosporales incertae sedis</taxon>
        <taxon>Aaosphaeria</taxon>
    </lineage>
</organism>
<dbReference type="SUPFAM" id="SSF49899">
    <property type="entry name" value="Concanavalin A-like lectins/glucanases"/>
    <property type="match status" value="1"/>
</dbReference>
<dbReference type="Gene3D" id="2.60.120.200">
    <property type="match status" value="1"/>
</dbReference>
<dbReference type="GO" id="GO:0004553">
    <property type="term" value="F:hydrolase activity, hydrolyzing O-glycosyl compounds"/>
    <property type="evidence" value="ECO:0007669"/>
    <property type="project" value="InterPro"/>
</dbReference>
<evidence type="ECO:0000313" key="3">
    <source>
        <dbReference type="Proteomes" id="UP000799778"/>
    </source>
</evidence>
<evidence type="ECO:0000313" key="2">
    <source>
        <dbReference type="EMBL" id="KAF2011267.1"/>
    </source>
</evidence>
<evidence type="ECO:0000259" key="1">
    <source>
        <dbReference type="PROSITE" id="PS51762"/>
    </source>
</evidence>
<gene>
    <name evidence="2" type="ORF">BU24DRAFT_485881</name>
</gene>
<dbReference type="PANTHER" id="PTHR38121">
    <property type="entry name" value="GH16 DOMAIN-CONTAINING PROTEIN"/>
    <property type="match status" value="1"/>
</dbReference>
<dbReference type="Proteomes" id="UP000799778">
    <property type="component" value="Unassembled WGS sequence"/>
</dbReference>
<sequence length="364" mass="40760">SNVVLADCECGYSLNSTSDPEFAVFTDLMENDFLHTVVENLTTIGWQPQVYQMDVGEARGSYGKNFTLNNVEANPLKNKFDWSGEAENGGDAGMRLWARNDYSSGYLGAAEVVSVRNDQRYGSFRASMKLATADSGTCGGFFWFFNDSQEIDMEFLSREFNQSEGAVNLVLHTIESVADGYDASGTPQYKVAHLPFRPDDKYHEYRFDWVPGRVVFYIDGEFLWKMEGHGVPETPGRLYLNHWSNGDARWSGGPPPRDESMTISYIKAYFNSTDEERNDKYKERCESFNASQVCTIPEQMGAPDLGGDSGNQTARTYFFTQEKDKAPGQIIAHTNNNPYSGAARPSTTIFASVMVVLFSCFLVL</sequence>
<dbReference type="RefSeq" id="XP_033379606.1">
    <property type="nucleotide sequence ID" value="XM_033533401.1"/>
</dbReference>
<accession>A0A6A5XEN6</accession>
<dbReference type="GO" id="GO:0005975">
    <property type="term" value="P:carbohydrate metabolic process"/>
    <property type="evidence" value="ECO:0007669"/>
    <property type="project" value="InterPro"/>
</dbReference>
<keyword evidence="3" id="KW-1185">Reference proteome</keyword>
<dbReference type="InterPro" id="IPR000757">
    <property type="entry name" value="Beta-glucanase-like"/>
</dbReference>
<dbReference type="InterPro" id="IPR013320">
    <property type="entry name" value="ConA-like_dom_sf"/>
</dbReference>
<name>A0A6A5XEN6_9PLEO</name>
<protein>
    <submittedName>
        <fullName evidence="2">Glycoside hydrolase family 16 protein</fullName>
    </submittedName>
</protein>
<proteinExistence type="predicted"/>
<reference evidence="2" key="1">
    <citation type="journal article" date="2020" name="Stud. Mycol.">
        <title>101 Dothideomycetes genomes: a test case for predicting lifestyles and emergence of pathogens.</title>
        <authorList>
            <person name="Haridas S."/>
            <person name="Albert R."/>
            <person name="Binder M."/>
            <person name="Bloem J."/>
            <person name="Labutti K."/>
            <person name="Salamov A."/>
            <person name="Andreopoulos B."/>
            <person name="Baker S."/>
            <person name="Barry K."/>
            <person name="Bills G."/>
            <person name="Bluhm B."/>
            <person name="Cannon C."/>
            <person name="Castanera R."/>
            <person name="Culley D."/>
            <person name="Daum C."/>
            <person name="Ezra D."/>
            <person name="Gonzalez J."/>
            <person name="Henrissat B."/>
            <person name="Kuo A."/>
            <person name="Liang C."/>
            <person name="Lipzen A."/>
            <person name="Lutzoni F."/>
            <person name="Magnuson J."/>
            <person name="Mondo S."/>
            <person name="Nolan M."/>
            <person name="Ohm R."/>
            <person name="Pangilinan J."/>
            <person name="Park H.-J."/>
            <person name="Ramirez L."/>
            <person name="Alfaro M."/>
            <person name="Sun H."/>
            <person name="Tritt A."/>
            <person name="Yoshinaga Y."/>
            <person name="Zwiers L.-H."/>
            <person name="Turgeon B."/>
            <person name="Goodwin S."/>
            <person name="Spatafora J."/>
            <person name="Crous P."/>
            <person name="Grigoriev I."/>
        </authorList>
    </citation>
    <scope>NUCLEOTIDE SEQUENCE</scope>
    <source>
        <strain evidence="2">CBS 175.79</strain>
    </source>
</reference>
<keyword evidence="2" id="KW-0378">Hydrolase</keyword>
<dbReference type="EMBL" id="ML978074">
    <property type="protein sequence ID" value="KAF2011267.1"/>
    <property type="molecule type" value="Genomic_DNA"/>
</dbReference>
<dbReference type="PANTHER" id="PTHR38121:SF5">
    <property type="entry name" value="GH16 DOMAIN-CONTAINING PROTEIN"/>
    <property type="match status" value="1"/>
</dbReference>
<dbReference type="OrthoDB" id="25131at2759"/>
<feature type="non-terminal residue" evidence="2">
    <location>
        <position position="1"/>
    </location>
</feature>
<feature type="domain" description="GH16" evidence="1">
    <location>
        <begin position="12"/>
        <end position="274"/>
    </location>
</feature>
<dbReference type="PROSITE" id="PS51762">
    <property type="entry name" value="GH16_2"/>
    <property type="match status" value="1"/>
</dbReference>
<dbReference type="CDD" id="cd00413">
    <property type="entry name" value="Glyco_hydrolase_16"/>
    <property type="match status" value="1"/>
</dbReference>
<dbReference type="GeneID" id="54290798"/>
<dbReference type="AlphaFoldDB" id="A0A6A5XEN6"/>